<evidence type="ECO:0000256" key="1">
    <source>
        <dbReference type="ARBA" id="ARBA00004141"/>
    </source>
</evidence>
<dbReference type="OrthoDB" id="331948at2759"/>
<dbReference type="GO" id="GO:0019706">
    <property type="term" value="F:protein-cysteine S-palmitoyltransferase activity"/>
    <property type="evidence" value="ECO:0007669"/>
    <property type="project" value="UniProtKB-EC"/>
</dbReference>
<protein>
    <recommendedName>
        <fullName evidence="11">Palmitoyltransferase</fullName>
        <ecNumber evidence="11">2.3.1.225</ecNumber>
    </recommendedName>
</protein>
<dbReference type="STRING" id="1314773.A0A3N2Q4E9"/>
<evidence type="ECO:0000256" key="7">
    <source>
        <dbReference type="ARBA" id="ARBA00023288"/>
    </source>
</evidence>
<evidence type="ECO:0000256" key="4">
    <source>
        <dbReference type="ARBA" id="ARBA00022989"/>
    </source>
</evidence>
<dbReference type="RefSeq" id="XP_028469445.1">
    <property type="nucleotide sequence ID" value="XM_028607857.1"/>
</dbReference>
<keyword evidence="3 11" id="KW-0812">Transmembrane</keyword>
<evidence type="ECO:0000256" key="12">
    <source>
        <dbReference type="SAM" id="MobiDB-lite"/>
    </source>
</evidence>
<comment type="subcellular location">
    <subcellularLocation>
        <location evidence="1">Membrane</location>
        <topology evidence="1">Multi-pass membrane protein</topology>
    </subcellularLocation>
</comment>
<dbReference type="GO" id="GO:0005783">
    <property type="term" value="C:endoplasmic reticulum"/>
    <property type="evidence" value="ECO:0007669"/>
    <property type="project" value="TreeGrafter"/>
</dbReference>
<feature type="transmembrane region" description="Helical" evidence="11">
    <location>
        <begin position="21"/>
        <end position="44"/>
    </location>
</feature>
<evidence type="ECO:0000256" key="3">
    <source>
        <dbReference type="ARBA" id="ARBA00022692"/>
    </source>
</evidence>
<evidence type="ECO:0000256" key="11">
    <source>
        <dbReference type="RuleBase" id="RU079119"/>
    </source>
</evidence>
<dbReference type="GeneID" id="39576335"/>
<evidence type="ECO:0000256" key="10">
    <source>
        <dbReference type="ARBA" id="ARBA00048048"/>
    </source>
</evidence>
<feature type="transmembrane region" description="Helical" evidence="11">
    <location>
        <begin position="231"/>
        <end position="260"/>
    </location>
</feature>
<proteinExistence type="inferred from homology"/>
<name>A0A3N2Q4E9_SODAK</name>
<comment type="similarity">
    <text evidence="9">Belongs to the DHHC palmitoyltransferase family. PFA5 subfamily.</text>
</comment>
<evidence type="ECO:0000259" key="13">
    <source>
        <dbReference type="Pfam" id="PF01529"/>
    </source>
</evidence>
<sequence length="416" mass="46791">MPEAQSSQNAVARWTSRAIPIVLVGALGYATYVIVSPICIDYLYRDLHDPGAVIAILILYFLFFFPTVLSYIRTIWIIKTNTGLVPLGPHSQTVETRPHSSGRGRGGRRKQGDPESQPYYTGPDQDLDSPGLENFYSKDAFICESDGRPRWCSVCRNWKPDRAHHSSELGRCVRKMDHYCPWVGGMVSETSFKFFTQSMAYCALLCAVVLGASAYALAMQSREGRTLNGNIIAATVLSAFFLIFTFTMSATSIRLILLNLTNIDTMKKRWVHQLAVRVPRSTPPTNQYGIVTYPLQNPSPPGPPASNGQPGAREQPISPRDRMATNAFAILRTQADENPWDLGWKENWKEVMGTNPLDWLLPIRMSPCAMHDHMVSDYRMDCMLRKLTERYGLKTFIEGHATDVEMGEVRRTESGR</sequence>
<evidence type="ECO:0000256" key="9">
    <source>
        <dbReference type="ARBA" id="ARBA00038298"/>
    </source>
</evidence>
<keyword evidence="15" id="KW-1185">Reference proteome</keyword>
<dbReference type="InterPro" id="IPR001594">
    <property type="entry name" value="Palmitoyltrfase_DHHC"/>
</dbReference>
<dbReference type="PROSITE" id="PS50216">
    <property type="entry name" value="DHHC"/>
    <property type="match status" value="1"/>
</dbReference>
<evidence type="ECO:0000313" key="15">
    <source>
        <dbReference type="Proteomes" id="UP000272025"/>
    </source>
</evidence>
<keyword evidence="4 11" id="KW-1133">Transmembrane helix</keyword>
<feature type="domain" description="Palmitoyltransferase DHHC" evidence="13">
    <location>
        <begin position="148"/>
        <end position="268"/>
    </location>
</feature>
<feature type="transmembrane region" description="Helical" evidence="11">
    <location>
        <begin position="50"/>
        <end position="72"/>
    </location>
</feature>
<comment type="catalytic activity">
    <reaction evidence="10 11">
        <text>L-cysteinyl-[protein] + hexadecanoyl-CoA = S-hexadecanoyl-L-cysteinyl-[protein] + CoA</text>
        <dbReference type="Rhea" id="RHEA:36683"/>
        <dbReference type="Rhea" id="RHEA-COMP:10131"/>
        <dbReference type="Rhea" id="RHEA-COMP:11032"/>
        <dbReference type="ChEBI" id="CHEBI:29950"/>
        <dbReference type="ChEBI" id="CHEBI:57287"/>
        <dbReference type="ChEBI" id="CHEBI:57379"/>
        <dbReference type="ChEBI" id="CHEBI:74151"/>
        <dbReference type="EC" id="2.3.1.225"/>
    </reaction>
</comment>
<dbReference type="Proteomes" id="UP000272025">
    <property type="component" value="Unassembled WGS sequence"/>
</dbReference>
<feature type="compositionally biased region" description="Basic residues" evidence="12">
    <location>
        <begin position="100"/>
        <end position="109"/>
    </location>
</feature>
<dbReference type="PANTHER" id="PTHR22883">
    <property type="entry name" value="ZINC FINGER DHHC DOMAIN CONTAINING PROTEIN"/>
    <property type="match status" value="1"/>
</dbReference>
<feature type="region of interest" description="Disordered" evidence="12">
    <location>
        <begin position="292"/>
        <end position="318"/>
    </location>
</feature>
<keyword evidence="2 11" id="KW-0808">Transferase</keyword>
<keyword evidence="5 11" id="KW-0472">Membrane</keyword>
<evidence type="ECO:0000313" key="14">
    <source>
        <dbReference type="EMBL" id="ROT41639.1"/>
    </source>
</evidence>
<dbReference type="InterPro" id="IPR039859">
    <property type="entry name" value="PFA4/ZDH16/20/ERF2-like"/>
</dbReference>
<keyword evidence="8 11" id="KW-0012">Acyltransferase</keyword>
<dbReference type="GO" id="GO:0005794">
    <property type="term" value="C:Golgi apparatus"/>
    <property type="evidence" value="ECO:0007669"/>
    <property type="project" value="TreeGrafter"/>
</dbReference>
<evidence type="ECO:0000256" key="5">
    <source>
        <dbReference type="ARBA" id="ARBA00023136"/>
    </source>
</evidence>
<accession>A0A3N2Q4E9</accession>
<keyword evidence="7" id="KW-0449">Lipoprotein</keyword>
<evidence type="ECO:0000256" key="6">
    <source>
        <dbReference type="ARBA" id="ARBA00023139"/>
    </source>
</evidence>
<dbReference type="EMBL" id="ML119052">
    <property type="protein sequence ID" value="ROT41639.1"/>
    <property type="molecule type" value="Genomic_DNA"/>
</dbReference>
<evidence type="ECO:0000256" key="2">
    <source>
        <dbReference type="ARBA" id="ARBA00022679"/>
    </source>
</evidence>
<dbReference type="GO" id="GO:0016020">
    <property type="term" value="C:membrane"/>
    <property type="evidence" value="ECO:0007669"/>
    <property type="project" value="UniProtKB-SubCell"/>
</dbReference>
<dbReference type="PANTHER" id="PTHR22883:SF23">
    <property type="entry name" value="PALMITOYLTRANSFERASE ZDHHC6"/>
    <property type="match status" value="1"/>
</dbReference>
<reference evidence="14 15" key="1">
    <citation type="journal article" date="2018" name="Mol. Ecol.">
        <title>The obligate alkalophilic soda-lake fungus Sodiomyces alkalinus has shifted to a protein diet.</title>
        <authorList>
            <person name="Grum-Grzhimaylo A.A."/>
            <person name="Falkoski D.L."/>
            <person name="van den Heuvel J."/>
            <person name="Valero-Jimenez C.A."/>
            <person name="Min B."/>
            <person name="Choi I.G."/>
            <person name="Lipzen A."/>
            <person name="Daum C.G."/>
            <person name="Aanen D.K."/>
            <person name="Tsang A."/>
            <person name="Henrissat B."/>
            <person name="Bilanenko E.N."/>
            <person name="de Vries R.P."/>
            <person name="van Kan J.A.L."/>
            <person name="Grigoriev I.V."/>
            <person name="Debets A.J.M."/>
        </authorList>
    </citation>
    <scope>NUCLEOTIDE SEQUENCE [LARGE SCALE GENOMIC DNA]</scope>
    <source>
        <strain evidence="14 15">F11</strain>
    </source>
</reference>
<feature type="transmembrane region" description="Helical" evidence="11">
    <location>
        <begin position="199"/>
        <end position="219"/>
    </location>
</feature>
<gene>
    <name evidence="14" type="ORF">SODALDRAFT_272796</name>
</gene>
<organism evidence="14 15">
    <name type="scientific">Sodiomyces alkalinus (strain CBS 110278 / VKM F-3762 / F11)</name>
    <name type="common">Alkaliphilic filamentous fungus</name>
    <dbReference type="NCBI Taxonomy" id="1314773"/>
    <lineage>
        <taxon>Eukaryota</taxon>
        <taxon>Fungi</taxon>
        <taxon>Dikarya</taxon>
        <taxon>Ascomycota</taxon>
        <taxon>Pezizomycotina</taxon>
        <taxon>Sordariomycetes</taxon>
        <taxon>Hypocreomycetidae</taxon>
        <taxon>Glomerellales</taxon>
        <taxon>Plectosphaerellaceae</taxon>
        <taxon>Sodiomyces</taxon>
    </lineage>
</organism>
<comment type="domain">
    <text evidence="11">The DHHC domain is required for palmitoyltransferase activity.</text>
</comment>
<evidence type="ECO:0000256" key="8">
    <source>
        <dbReference type="ARBA" id="ARBA00023315"/>
    </source>
</evidence>
<keyword evidence="6" id="KW-0564">Palmitate</keyword>
<feature type="region of interest" description="Disordered" evidence="12">
    <location>
        <begin position="89"/>
        <end position="129"/>
    </location>
</feature>
<dbReference type="EC" id="2.3.1.225" evidence="11"/>
<dbReference type="AlphaFoldDB" id="A0A3N2Q4E9"/>
<dbReference type="GO" id="GO:0006612">
    <property type="term" value="P:protein targeting to membrane"/>
    <property type="evidence" value="ECO:0007669"/>
    <property type="project" value="TreeGrafter"/>
</dbReference>
<dbReference type="Pfam" id="PF01529">
    <property type="entry name" value="DHHC"/>
    <property type="match status" value="1"/>
</dbReference>